<keyword evidence="1" id="KW-0732">Signal</keyword>
<feature type="signal peptide" evidence="1">
    <location>
        <begin position="1"/>
        <end position="22"/>
    </location>
</feature>
<feature type="non-terminal residue" evidence="2">
    <location>
        <position position="1"/>
    </location>
</feature>
<accession>A0A8J4IL98</accession>
<name>A0A8J4IL98_SPHME</name>
<keyword evidence="3" id="KW-1185">Reference proteome</keyword>
<proteinExistence type="predicted"/>
<evidence type="ECO:0000256" key="1">
    <source>
        <dbReference type="SAM" id="SignalP"/>
    </source>
</evidence>
<evidence type="ECO:0000313" key="3">
    <source>
        <dbReference type="Proteomes" id="UP000785099"/>
    </source>
</evidence>
<gene>
    <name evidence="2" type="ORF">FQV24_0003078</name>
</gene>
<dbReference type="Proteomes" id="UP000785099">
    <property type="component" value="Unassembled WGS sequence"/>
</dbReference>
<feature type="chain" id="PRO_5035174245" evidence="1">
    <location>
        <begin position="23"/>
        <end position="106"/>
    </location>
</feature>
<organism evidence="2 3">
    <name type="scientific">Spheniscus mendiculus</name>
    <name type="common">Galapagos penguin</name>
    <dbReference type="NCBI Taxonomy" id="156760"/>
    <lineage>
        <taxon>Eukaryota</taxon>
        <taxon>Metazoa</taxon>
        <taxon>Chordata</taxon>
        <taxon>Craniata</taxon>
        <taxon>Vertebrata</taxon>
        <taxon>Euteleostomi</taxon>
        <taxon>Archelosauria</taxon>
        <taxon>Archosauria</taxon>
        <taxon>Dinosauria</taxon>
        <taxon>Saurischia</taxon>
        <taxon>Theropoda</taxon>
        <taxon>Coelurosauria</taxon>
        <taxon>Aves</taxon>
        <taxon>Neognathae</taxon>
        <taxon>Neoaves</taxon>
        <taxon>Aequornithes</taxon>
        <taxon>Sphenisciformes</taxon>
        <taxon>Spheniscidae</taxon>
        <taxon>Spheniscus</taxon>
    </lineage>
</organism>
<feature type="non-terminal residue" evidence="2">
    <location>
        <position position="106"/>
    </location>
</feature>
<protein>
    <submittedName>
        <fullName evidence="2">Uncharacterized protein</fullName>
    </submittedName>
</protein>
<dbReference type="EMBL" id="VUKU01008271">
    <property type="protein sequence ID" value="KAF1444952.1"/>
    <property type="molecule type" value="Genomic_DNA"/>
</dbReference>
<sequence length="106" mass="11457">VTIISIVAFLTTLIASVIRVKGAPCRRPVVTGATRHPSRAVKEVLGMHVLPIEAKHSIFSIPRVFELHKGKPRRVPRDPHGSQGPVVAEGSLQLALARARAQVPHV</sequence>
<comment type="caution">
    <text evidence="2">The sequence shown here is derived from an EMBL/GenBank/DDBJ whole genome shotgun (WGS) entry which is preliminary data.</text>
</comment>
<reference evidence="2 3" key="1">
    <citation type="journal article" date="2019" name="Gigascience">
        <title>High-coverage genomes to elucidate the evolution of penguins.</title>
        <authorList>
            <person name="Pan H."/>
            <person name="Cole T.L."/>
            <person name="Bi X."/>
            <person name="Fang M."/>
            <person name="Zhou C."/>
            <person name="Yang Z."/>
            <person name="Ksepka D.T."/>
            <person name="Hart T."/>
            <person name="Bouzat J.L."/>
            <person name="Argilla L.S."/>
            <person name="Bertelsen M.F."/>
            <person name="Boersma P.D."/>
            <person name="Bost C.A."/>
            <person name="Cherel Y."/>
            <person name="Dann P."/>
            <person name="Fiddaman S.R."/>
            <person name="Howard P."/>
            <person name="Labuschagne K."/>
            <person name="Mattern T."/>
            <person name="Miller G."/>
            <person name="Parker P."/>
            <person name="Phillips R.A."/>
            <person name="Quillfeldt P."/>
            <person name="Ryan P.G."/>
            <person name="Taylor H."/>
            <person name="Thompson D.R."/>
            <person name="Young M.J."/>
            <person name="Ellegaard M.R."/>
            <person name="Gilbert M.T.P."/>
            <person name="Sinding M.S."/>
            <person name="Pacheco G."/>
            <person name="Shepherd L.D."/>
            <person name="Tennyson A.J.D."/>
            <person name="Grosser S."/>
            <person name="Kay E."/>
            <person name="Nupen L.J."/>
            <person name="Ellenberg U."/>
            <person name="Houston D.M."/>
            <person name="Reeve A.H."/>
            <person name="Johnson K."/>
            <person name="Masello J.F."/>
            <person name="Stracke T."/>
            <person name="McKinlay B."/>
            <person name="Borboroglu P.G."/>
            <person name="Zhang D.X."/>
            <person name="Zhang G."/>
        </authorList>
    </citation>
    <scope>NUCLEOTIDE SEQUENCE [LARGE SCALE GENOMIC DNA]</scope>
    <source>
        <strain evidence="2">GAPE 212</strain>
    </source>
</reference>
<dbReference type="AlphaFoldDB" id="A0A8J4IL98"/>
<evidence type="ECO:0000313" key="2">
    <source>
        <dbReference type="EMBL" id="KAF1444952.1"/>
    </source>
</evidence>